<proteinExistence type="predicted"/>
<feature type="compositionally biased region" description="Basic and acidic residues" evidence="1">
    <location>
        <begin position="50"/>
        <end position="59"/>
    </location>
</feature>
<feature type="region of interest" description="Disordered" evidence="1">
    <location>
        <begin position="113"/>
        <end position="143"/>
    </location>
</feature>
<feature type="compositionally biased region" description="Low complexity" evidence="1">
    <location>
        <begin position="8"/>
        <end position="30"/>
    </location>
</feature>
<evidence type="ECO:0000313" key="2">
    <source>
        <dbReference type="EMBL" id="KAG7349477.1"/>
    </source>
</evidence>
<sequence>MSSYSNGARAATRSSSLAATSASSSTAAPSVAELHMRQETHNRMGQLFDENDHKRCTDGNKKALLSERMEHLRGLVKEFDADDWKYAAPVSVVAATATKSILGDAKLELGGGGSMGDDNDNEDFSFGGHFGGGGSLGSGVERW</sequence>
<name>A0A9K3KTV8_9STRA</name>
<reference evidence="2" key="1">
    <citation type="journal article" date="2021" name="Sci. Rep.">
        <title>Diploid genomic architecture of Nitzschia inconspicua, an elite biomass production diatom.</title>
        <authorList>
            <person name="Oliver A."/>
            <person name="Podell S."/>
            <person name="Pinowska A."/>
            <person name="Traller J.C."/>
            <person name="Smith S.R."/>
            <person name="McClure R."/>
            <person name="Beliaev A."/>
            <person name="Bohutskyi P."/>
            <person name="Hill E.A."/>
            <person name="Rabines A."/>
            <person name="Zheng H."/>
            <person name="Allen L.Z."/>
            <person name="Kuo A."/>
            <person name="Grigoriev I.V."/>
            <person name="Allen A.E."/>
            <person name="Hazlebeck D."/>
            <person name="Allen E.E."/>
        </authorList>
    </citation>
    <scope>NUCLEOTIDE SEQUENCE</scope>
    <source>
        <strain evidence="2">Hildebrandi</strain>
    </source>
</reference>
<gene>
    <name evidence="2" type="ORF">IV203_012074</name>
</gene>
<evidence type="ECO:0000313" key="3">
    <source>
        <dbReference type="Proteomes" id="UP000693970"/>
    </source>
</evidence>
<evidence type="ECO:0000256" key="1">
    <source>
        <dbReference type="SAM" id="MobiDB-lite"/>
    </source>
</evidence>
<protein>
    <submittedName>
        <fullName evidence="2">Uncharacterized protein</fullName>
    </submittedName>
</protein>
<organism evidence="2 3">
    <name type="scientific">Nitzschia inconspicua</name>
    <dbReference type="NCBI Taxonomy" id="303405"/>
    <lineage>
        <taxon>Eukaryota</taxon>
        <taxon>Sar</taxon>
        <taxon>Stramenopiles</taxon>
        <taxon>Ochrophyta</taxon>
        <taxon>Bacillariophyta</taxon>
        <taxon>Bacillariophyceae</taxon>
        <taxon>Bacillariophycidae</taxon>
        <taxon>Bacillariales</taxon>
        <taxon>Bacillariaceae</taxon>
        <taxon>Nitzschia</taxon>
    </lineage>
</organism>
<dbReference type="Proteomes" id="UP000693970">
    <property type="component" value="Unassembled WGS sequence"/>
</dbReference>
<dbReference type="OrthoDB" id="48097at2759"/>
<dbReference type="EMBL" id="JAGRRH010000019">
    <property type="protein sequence ID" value="KAG7349477.1"/>
    <property type="molecule type" value="Genomic_DNA"/>
</dbReference>
<accession>A0A9K3KTV8</accession>
<reference evidence="2" key="2">
    <citation type="submission" date="2021-04" db="EMBL/GenBank/DDBJ databases">
        <authorList>
            <person name="Podell S."/>
        </authorList>
    </citation>
    <scope>NUCLEOTIDE SEQUENCE</scope>
    <source>
        <strain evidence="2">Hildebrandi</strain>
    </source>
</reference>
<dbReference type="AlphaFoldDB" id="A0A9K3KTV8"/>
<feature type="compositionally biased region" description="Gly residues" evidence="1">
    <location>
        <begin position="128"/>
        <end position="137"/>
    </location>
</feature>
<keyword evidence="3" id="KW-1185">Reference proteome</keyword>
<comment type="caution">
    <text evidence="2">The sequence shown here is derived from an EMBL/GenBank/DDBJ whole genome shotgun (WGS) entry which is preliminary data.</text>
</comment>
<feature type="region of interest" description="Disordered" evidence="1">
    <location>
        <begin position="1"/>
        <end position="59"/>
    </location>
</feature>